<evidence type="ECO:0000313" key="5">
    <source>
        <dbReference type="EMBL" id="KAG5912839.1"/>
    </source>
</evidence>
<dbReference type="PROSITE" id="PS50048">
    <property type="entry name" value="ZN2_CY6_FUNGAL_2"/>
    <property type="match status" value="1"/>
</dbReference>
<proteinExistence type="predicted"/>
<feature type="domain" description="Zn(2)-C6 fungal-type" evidence="4">
    <location>
        <begin position="46"/>
        <end position="79"/>
    </location>
</feature>
<evidence type="ECO:0000256" key="1">
    <source>
        <dbReference type="ARBA" id="ARBA00022723"/>
    </source>
</evidence>
<keyword evidence="1" id="KW-0479">Metal-binding</keyword>
<name>A0A8K0NF39_9HYPO</name>
<dbReference type="InterPro" id="IPR007219">
    <property type="entry name" value="XnlR_reg_dom"/>
</dbReference>
<dbReference type="CDD" id="cd00067">
    <property type="entry name" value="GAL4"/>
    <property type="match status" value="1"/>
</dbReference>
<keyword evidence="2" id="KW-0539">Nucleus</keyword>
<reference evidence="5" key="1">
    <citation type="journal article" date="2020" name="bioRxiv">
        <title>Whole genome comparisons of ergot fungi reveals the divergence and evolution of species within the genus Claviceps are the result of varying mechanisms driving genome evolution and host range expansion.</title>
        <authorList>
            <person name="Wyka S.A."/>
            <person name="Mondo S.J."/>
            <person name="Liu M."/>
            <person name="Dettman J."/>
            <person name="Nalam V."/>
            <person name="Broders K.D."/>
        </authorList>
    </citation>
    <scope>NUCLEOTIDE SEQUENCE</scope>
    <source>
        <strain evidence="5">CCC 489</strain>
    </source>
</reference>
<dbReference type="Pfam" id="PF00172">
    <property type="entry name" value="Zn_clus"/>
    <property type="match status" value="1"/>
</dbReference>
<sequence length="336" mass="36589">MPAKDATPHLAPGADANADTGTPDPPSSRAPNPRRKRGPGIVTPHACTECRRKRAKASACDGKTPCSRCEAHNHMDCAYEAPLRQSKDALRAELGQLRRQEDAARQVLTALGRTEASGLVMMRLWTGHSVGDVSSWLDETTRGGASDARPPPPAHPDSSPGCPGRSSVLWPSGEPANTTRAAASWTRVTSDPDLVEYLLALYFCWEYPTFASLSKEHYLRDFRAGTARYCSALLTNALLALASRLSSRPEVRAGDAVPAGEHFFGECRRLYLGDTHHYRLTTVQALGIMAIREASCGHVSASEYYAGQCMCLALEMGLDRVRSLETADEEDRQHRT</sequence>
<dbReference type="CDD" id="cd12148">
    <property type="entry name" value="fungal_TF_MHR"/>
    <property type="match status" value="1"/>
</dbReference>
<dbReference type="SMART" id="SM00066">
    <property type="entry name" value="GAL4"/>
    <property type="match status" value="1"/>
</dbReference>
<dbReference type="SUPFAM" id="SSF57701">
    <property type="entry name" value="Zn2/Cys6 DNA-binding domain"/>
    <property type="match status" value="1"/>
</dbReference>
<dbReference type="EMBL" id="SRPY01001559">
    <property type="protein sequence ID" value="KAG5912839.1"/>
    <property type="molecule type" value="Genomic_DNA"/>
</dbReference>
<dbReference type="InterPro" id="IPR053187">
    <property type="entry name" value="Notoamide_regulator"/>
</dbReference>
<dbReference type="Proteomes" id="UP000811619">
    <property type="component" value="Unassembled WGS sequence"/>
</dbReference>
<feature type="region of interest" description="Disordered" evidence="3">
    <location>
        <begin position="1"/>
        <end position="43"/>
    </location>
</feature>
<dbReference type="Pfam" id="PF04082">
    <property type="entry name" value="Fungal_trans"/>
    <property type="match status" value="1"/>
</dbReference>
<evidence type="ECO:0000259" key="4">
    <source>
        <dbReference type="PROSITE" id="PS50048"/>
    </source>
</evidence>
<feature type="non-terminal residue" evidence="5">
    <location>
        <position position="336"/>
    </location>
</feature>
<dbReference type="PANTHER" id="PTHR47256">
    <property type="entry name" value="ZN(II)2CYS6 TRANSCRIPTION FACTOR (EUROFUNG)-RELATED"/>
    <property type="match status" value="1"/>
</dbReference>
<gene>
    <name evidence="5" type="ORF">E4U42_001760</name>
</gene>
<organism evidence="5 6">
    <name type="scientific">Claviceps africana</name>
    <dbReference type="NCBI Taxonomy" id="83212"/>
    <lineage>
        <taxon>Eukaryota</taxon>
        <taxon>Fungi</taxon>
        <taxon>Dikarya</taxon>
        <taxon>Ascomycota</taxon>
        <taxon>Pezizomycotina</taxon>
        <taxon>Sordariomycetes</taxon>
        <taxon>Hypocreomycetidae</taxon>
        <taxon>Hypocreales</taxon>
        <taxon>Clavicipitaceae</taxon>
        <taxon>Claviceps</taxon>
    </lineage>
</organism>
<dbReference type="GO" id="GO:0006351">
    <property type="term" value="P:DNA-templated transcription"/>
    <property type="evidence" value="ECO:0007669"/>
    <property type="project" value="InterPro"/>
</dbReference>
<dbReference type="AlphaFoldDB" id="A0A8K0NF39"/>
<dbReference type="OrthoDB" id="2123952at2759"/>
<keyword evidence="6" id="KW-1185">Reference proteome</keyword>
<dbReference type="InterPro" id="IPR036864">
    <property type="entry name" value="Zn2-C6_fun-type_DNA-bd_sf"/>
</dbReference>
<evidence type="ECO:0000256" key="2">
    <source>
        <dbReference type="ARBA" id="ARBA00023242"/>
    </source>
</evidence>
<protein>
    <recommendedName>
        <fullName evidence="4">Zn(2)-C6 fungal-type domain-containing protein</fullName>
    </recommendedName>
</protein>
<evidence type="ECO:0000256" key="3">
    <source>
        <dbReference type="SAM" id="MobiDB-lite"/>
    </source>
</evidence>
<feature type="region of interest" description="Disordered" evidence="3">
    <location>
        <begin position="136"/>
        <end position="175"/>
    </location>
</feature>
<dbReference type="GO" id="GO:0008270">
    <property type="term" value="F:zinc ion binding"/>
    <property type="evidence" value="ECO:0007669"/>
    <property type="project" value="InterPro"/>
</dbReference>
<dbReference type="GO" id="GO:0000981">
    <property type="term" value="F:DNA-binding transcription factor activity, RNA polymerase II-specific"/>
    <property type="evidence" value="ECO:0007669"/>
    <property type="project" value="InterPro"/>
</dbReference>
<comment type="caution">
    <text evidence="5">The sequence shown here is derived from an EMBL/GenBank/DDBJ whole genome shotgun (WGS) entry which is preliminary data.</text>
</comment>
<dbReference type="PANTHER" id="PTHR47256:SF3">
    <property type="entry name" value="ZN(II)2CYS6 TRANSCRIPTION FACTOR (EUROFUNG)"/>
    <property type="match status" value="1"/>
</dbReference>
<dbReference type="InterPro" id="IPR001138">
    <property type="entry name" value="Zn2Cys6_DnaBD"/>
</dbReference>
<dbReference type="Gene3D" id="4.10.240.10">
    <property type="entry name" value="Zn(2)-C6 fungal-type DNA-binding domain"/>
    <property type="match status" value="1"/>
</dbReference>
<accession>A0A8K0NF39</accession>
<evidence type="ECO:0000313" key="6">
    <source>
        <dbReference type="Proteomes" id="UP000811619"/>
    </source>
</evidence>
<dbReference type="GO" id="GO:0003677">
    <property type="term" value="F:DNA binding"/>
    <property type="evidence" value="ECO:0007669"/>
    <property type="project" value="InterPro"/>
</dbReference>